<proteinExistence type="predicted"/>
<dbReference type="OrthoDB" id="5978806at2759"/>
<organism evidence="4 5">
    <name type="scientific">Muraenolepis orangiensis</name>
    <name type="common">Patagonian moray cod</name>
    <dbReference type="NCBI Taxonomy" id="630683"/>
    <lineage>
        <taxon>Eukaryota</taxon>
        <taxon>Metazoa</taxon>
        <taxon>Chordata</taxon>
        <taxon>Craniata</taxon>
        <taxon>Vertebrata</taxon>
        <taxon>Euteleostomi</taxon>
        <taxon>Actinopterygii</taxon>
        <taxon>Neopterygii</taxon>
        <taxon>Teleostei</taxon>
        <taxon>Neoteleostei</taxon>
        <taxon>Acanthomorphata</taxon>
        <taxon>Zeiogadaria</taxon>
        <taxon>Gadariae</taxon>
        <taxon>Gadiformes</taxon>
        <taxon>Muraenolepidoidei</taxon>
        <taxon>Muraenolepididae</taxon>
        <taxon>Muraenolepis</taxon>
    </lineage>
</organism>
<evidence type="ECO:0000313" key="5">
    <source>
        <dbReference type="Proteomes" id="UP001148018"/>
    </source>
</evidence>
<gene>
    <name evidence="4" type="ORF">NHX12_034116</name>
</gene>
<dbReference type="Proteomes" id="UP001148018">
    <property type="component" value="Unassembled WGS sequence"/>
</dbReference>
<feature type="region of interest" description="Disordered" evidence="1">
    <location>
        <begin position="444"/>
        <end position="463"/>
    </location>
</feature>
<dbReference type="PANTHER" id="PTHR33538:SF1">
    <property type="entry name" value="PROTEIN BRAMBLEBERRY"/>
    <property type="match status" value="1"/>
</dbReference>
<keyword evidence="2" id="KW-0812">Transmembrane</keyword>
<dbReference type="InterPro" id="IPR040346">
    <property type="entry name" value="GEX1/Brambleberry"/>
</dbReference>
<accession>A0A9Q0E6G1</accession>
<feature type="signal peptide" evidence="3">
    <location>
        <begin position="1"/>
        <end position="28"/>
    </location>
</feature>
<dbReference type="EMBL" id="JANIIK010000048">
    <property type="protein sequence ID" value="KAJ3600166.1"/>
    <property type="molecule type" value="Genomic_DNA"/>
</dbReference>
<name>A0A9Q0E6G1_9TELE</name>
<keyword evidence="2" id="KW-1133">Transmembrane helix</keyword>
<sequence>MAQFVSRRRLCSLHLFCVLAFNCHVGNGLFEWLKPDQTPPAPTLPATVPPAKDIPFEMTTADEKFLAEAKQMDLSPLGSCQYKVVAQLKSTCESLSEEQLAKLGVMLFNCQAQVEGRRTYTCTEEMTIKGCTAEMDSDTWNAYHIVSNRVRSVCYSTRQLHFRRKAEMTVNSLISTASSQLDAMKDLKEGQTELKELTAASLDKLMQGHKALQAQQGALQEGQGQLESSLNVNLEQLGKEKALIASGQQLVAQLIQGITHRMDVRDKAQDIYLKIDHGMSEFLEYQDTTAQHYGDLMIQLERMNGTLGFMLHYLDRMQSRIEGRLHVIQGYLGWAGLSLAAMCTWVTHAGYFLLGGVLLTFLRSPWFSRAMLLVTVPLNAVAEVNQQPALDFTGLGLLLLTLTLGHWFVNQLVGMCSRVRGETSGRLWMLPPCDIVEPVGQRLSSDYQSTPQSPNVSLASNSSTSRRQLCNGITKTGKACKKRATMGQDYCKFHEGGYSILVVDS</sequence>
<comment type="caution">
    <text evidence="4">The sequence shown here is derived from an EMBL/GenBank/DDBJ whole genome shotgun (WGS) entry which is preliminary data.</text>
</comment>
<evidence type="ECO:0000313" key="4">
    <source>
        <dbReference type="EMBL" id="KAJ3600166.1"/>
    </source>
</evidence>
<feature type="transmembrane region" description="Helical" evidence="2">
    <location>
        <begin position="331"/>
        <end position="354"/>
    </location>
</feature>
<keyword evidence="3" id="KW-0732">Signal</keyword>
<dbReference type="PANTHER" id="PTHR33538">
    <property type="entry name" value="PROTEIN GAMETE EXPRESSED 1"/>
    <property type="match status" value="1"/>
</dbReference>
<evidence type="ECO:0000256" key="3">
    <source>
        <dbReference type="SAM" id="SignalP"/>
    </source>
</evidence>
<feature type="transmembrane region" description="Helical" evidence="2">
    <location>
        <begin position="388"/>
        <end position="409"/>
    </location>
</feature>
<keyword evidence="5" id="KW-1185">Reference proteome</keyword>
<evidence type="ECO:0000256" key="1">
    <source>
        <dbReference type="SAM" id="MobiDB-lite"/>
    </source>
</evidence>
<evidence type="ECO:0000256" key="2">
    <source>
        <dbReference type="SAM" id="Phobius"/>
    </source>
</evidence>
<feature type="chain" id="PRO_5040490370" description="Protein brambleberry" evidence="3">
    <location>
        <begin position="29"/>
        <end position="505"/>
    </location>
</feature>
<reference evidence="4" key="1">
    <citation type="submission" date="2022-07" db="EMBL/GenBank/DDBJ databases">
        <title>Chromosome-level genome of Muraenolepis orangiensis.</title>
        <authorList>
            <person name="Kim J."/>
        </authorList>
    </citation>
    <scope>NUCLEOTIDE SEQUENCE</scope>
    <source>
        <strain evidence="4">KU_S4_2022</strain>
        <tissue evidence="4">Muscle</tissue>
    </source>
</reference>
<evidence type="ECO:0008006" key="6">
    <source>
        <dbReference type="Google" id="ProtNLM"/>
    </source>
</evidence>
<dbReference type="AlphaFoldDB" id="A0A9Q0E6G1"/>
<protein>
    <recommendedName>
        <fullName evidence="6">Protein brambleberry</fullName>
    </recommendedName>
</protein>
<keyword evidence="2" id="KW-0472">Membrane</keyword>